<protein>
    <submittedName>
        <fullName evidence="2">Uncharacterized protein</fullName>
    </submittedName>
</protein>
<organism evidence="2 3">
    <name type="scientific">Robiginitalea biformata (strain ATCC BAA-864 / DSM 15991 / KCTC 12146 / HTCC2501)</name>
    <dbReference type="NCBI Taxonomy" id="313596"/>
    <lineage>
        <taxon>Bacteria</taxon>
        <taxon>Pseudomonadati</taxon>
        <taxon>Bacteroidota</taxon>
        <taxon>Flavobacteriia</taxon>
        <taxon>Flavobacteriales</taxon>
        <taxon>Flavobacteriaceae</taxon>
        <taxon>Robiginitalea</taxon>
    </lineage>
</organism>
<keyword evidence="1" id="KW-0472">Membrane</keyword>
<gene>
    <name evidence="2" type="ordered locus">RB2501_11272</name>
</gene>
<evidence type="ECO:0000313" key="3">
    <source>
        <dbReference type="Proteomes" id="UP000009049"/>
    </source>
</evidence>
<dbReference type="Proteomes" id="UP000009049">
    <property type="component" value="Chromosome"/>
</dbReference>
<reference evidence="2 3" key="1">
    <citation type="journal article" date="2009" name="J. Bacteriol.">
        <title>Complete genome sequence of Robiginitalea biformata HTCC2501.</title>
        <authorList>
            <person name="Oh H.M."/>
            <person name="Giovannoni S.J."/>
            <person name="Lee K."/>
            <person name="Ferriera S."/>
            <person name="Johnson J."/>
            <person name="Cho J.C."/>
        </authorList>
    </citation>
    <scope>NUCLEOTIDE SEQUENCE [LARGE SCALE GENOMIC DNA]</scope>
    <source>
        <strain evidence="3">ATCC BAA-864 / HTCC2501 / KCTC 12146</strain>
    </source>
</reference>
<keyword evidence="3" id="KW-1185">Reference proteome</keyword>
<accession>A4CML1</accession>
<sequence>MGGMALVAACWGIWHLVSGLLLAGFWSSNPLKKQRTA</sequence>
<dbReference type="HOGENOM" id="CLU_3348085_0_0_10"/>
<keyword evidence="1" id="KW-0812">Transmembrane</keyword>
<dbReference type="KEGG" id="rbi:RB2501_11272"/>
<dbReference type="AlphaFoldDB" id="A4CML1"/>
<dbReference type="EMBL" id="CP001712">
    <property type="protein sequence ID" value="EAR14903.1"/>
    <property type="molecule type" value="Genomic_DNA"/>
</dbReference>
<evidence type="ECO:0000313" key="2">
    <source>
        <dbReference type="EMBL" id="EAR14903.1"/>
    </source>
</evidence>
<proteinExistence type="predicted"/>
<name>A4CML1_ROBBH</name>
<evidence type="ECO:0000256" key="1">
    <source>
        <dbReference type="SAM" id="Phobius"/>
    </source>
</evidence>
<keyword evidence="1" id="KW-1133">Transmembrane helix</keyword>
<feature type="transmembrane region" description="Helical" evidence="1">
    <location>
        <begin position="6"/>
        <end position="26"/>
    </location>
</feature>